<dbReference type="InterPro" id="IPR025291">
    <property type="entry name" value="DUF4153"/>
</dbReference>
<organism evidence="2 3">
    <name type="scientific">Aerococcus urinaeequi</name>
    <dbReference type="NCBI Taxonomy" id="51665"/>
    <lineage>
        <taxon>Bacteria</taxon>
        <taxon>Bacillati</taxon>
        <taxon>Bacillota</taxon>
        <taxon>Bacilli</taxon>
        <taxon>Lactobacillales</taxon>
        <taxon>Aerococcaceae</taxon>
        <taxon>Aerococcus</taxon>
    </lineage>
</organism>
<gene>
    <name evidence="2" type="ORF">OZ415_02595</name>
</gene>
<protein>
    <submittedName>
        <fullName evidence="2">DUF4153 domain-containing protein</fullName>
    </submittedName>
</protein>
<feature type="transmembrane region" description="Helical" evidence="1">
    <location>
        <begin position="345"/>
        <end position="367"/>
    </location>
</feature>
<keyword evidence="1" id="KW-1133">Transmembrane helix</keyword>
<feature type="transmembrane region" description="Helical" evidence="1">
    <location>
        <begin position="230"/>
        <end position="250"/>
    </location>
</feature>
<dbReference type="AlphaFoldDB" id="A0AA47J1W8"/>
<feature type="transmembrane region" description="Helical" evidence="1">
    <location>
        <begin position="109"/>
        <end position="127"/>
    </location>
</feature>
<feature type="transmembrane region" description="Helical" evidence="1">
    <location>
        <begin position="320"/>
        <end position="338"/>
    </location>
</feature>
<feature type="transmembrane region" description="Helical" evidence="1">
    <location>
        <begin position="49"/>
        <end position="68"/>
    </location>
</feature>
<name>A0AA47J1W8_9LACT</name>
<dbReference type="EMBL" id="CP114063">
    <property type="protein sequence ID" value="WAT24997.1"/>
    <property type="molecule type" value="Genomic_DNA"/>
</dbReference>
<dbReference type="RefSeq" id="WP_269105293.1">
    <property type="nucleotide sequence ID" value="NZ_CP114063.1"/>
</dbReference>
<accession>A0AA47J1W8</accession>
<reference evidence="2" key="1">
    <citation type="submission" date="2022-12" db="EMBL/GenBank/DDBJ databases">
        <title>Whole genome sequence analysis of a duck derived balloon bacteium Aerococcus urinaeequi henan2020.</title>
        <authorList>
            <person name="Zhang H."/>
            <person name="Qiao H.X."/>
            <person name="Bian C.Z."/>
            <person name="Shu J.C."/>
        </authorList>
    </citation>
    <scope>NUCLEOTIDE SEQUENCE</scope>
    <source>
        <strain evidence="2">2020-HN-1</strain>
    </source>
</reference>
<sequence>MMRRFQSLDEWKGSLLRFPMVVVFGFIAAALSMYVERMPYDQPTMMAEVGIYASTVGMLLATVVQVAYERFLKDGSRVQALGLQGVAGFGAVVYYLFASQTGDFYSSHLFTRTNIAMFLLTLLIIWLPSIKNEGLDFAQSFRIWFKSFFVSAVYTSILMIGISLVLAGWSILISNVEGELYWDIFSVLIYIFFPWYILSQQSVFSRPFVEEEGKMSSDVSKFLDVLLTKIFIPIVTVYTVIIFIYFFSTLGNWTDITIEIVMVSYLVVGWMVLFLVAAIERAFVVRFTQIYAVAVLIASVFQIYRSVIYSNVYGVTMSRYMLILFCSISAIGAILYLMKNEWLPLVLVAGLFVAMMPPVDAISVSVASQGEIVNDIITDYPDLVTDGQLQLTPENVDQLDETTAQKMKQSLRYLDKYNELGRVSSIPEDFDVYQDLRAFDGVHTDDDYDYGYSDSYYFSAHLNFDQGSSTAFTSSGGGELVLLNAYDSPVTFTALGKNFNYEMVDVTRLQVTDKDSGEALTFDLSGLENLTEAENISLTIDQATFSQESDSYTATLVVQDFSIYSSSGVDSDRTGSGYFILILSEK</sequence>
<feature type="transmembrane region" description="Helical" evidence="1">
    <location>
        <begin position="180"/>
        <end position="198"/>
    </location>
</feature>
<evidence type="ECO:0000313" key="2">
    <source>
        <dbReference type="EMBL" id="WAT24997.1"/>
    </source>
</evidence>
<proteinExistence type="predicted"/>
<evidence type="ECO:0000256" key="1">
    <source>
        <dbReference type="SAM" id="Phobius"/>
    </source>
</evidence>
<keyword evidence="1" id="KW-0812">Transmembrane</keyword>
<feature type="transmembrane region" description="Helical" evidence="1">
    <location>
        <begin position="256"/>
        <end position="278"/>
    </location>
</feature>
<feature type="transmembrane region" description="Helical" evidence="1">
    <location>
        <begin position="148"/>
        <end position="174"/>
    </location>
</feature>
<keyword evidence="1" id="KW-0472">Membrane</keyword>
<feature type="transmembrane region" description="Helical" evidence="1">
    <location>
        <begin position="15"/>
        <end position="34"/>
    </location>
</feature>
<dbReference type="Pfam" id="PF13687">
    <property type="entry name" value="DUF4153"/>
    <property type="match status" value="1"/>
</dbReference>
<dbReference type="Proteomes" id="UP001164714">
    <property type="component" value="Chromosome"/>
</dbReference>
<evidence type="ECO:0000313" key="3">
    <source>
        <dbReference type="Proteomes" id="UP001164714"/>
    </source>
</evidence>
<feature type="transmembrane region" description="Helical" evidence="1">
    <location>
        <begin position="290"/>
        <end position="308"/>
    </location>
</feature>
<feature type="transmembrane region" description="Helical" evidence="1">
    <location>
        <begin position="80"/>
        <end position="97"/>
    </location>
</feature>